<name>A0A392RLN7_9FABA</name>
<organism evidence="1 2">
    <name type="scientific">Trifolium medium</name>
    <dbReference type="NCBI Taxonomy" id="97028"/>
    <lineage>
        <taxon>Eukaryota</taxon>
        <taxon>Viridiplantae</taxon>
        <taxon>Streptophyta</taxon>
        <taxon>Embryophyta</taxon>
        <taxon>Tracheophyta</taxon>
        <taxon>Spermatophyta</taxon>
        <taxon>Magnoliopsida</taxon>
        <taxon>eudicotyledons</taxon>
        <taxon>Gunneridae</taxon>
        <taxon>Pentapetalae</taxon>
        <taxon>rosids</taxon>
        <taxon>fabids</taxon>
        <taxon>Fabales</taxon>
        <taxon>Fabaceae</taxon>
        <taxon>Papilionoideae</taxon>
        <taxon>50 kb inversion clade</taxon>
        <taxon>NPAAA clade</taxon>
        <taxon>Hologalegina</taxon>
        <taxon>IRL clade</taxon>
        <taxon>Trifolieae</taxon>
        <taxon>Trifolium</taxon>
    </lineage>
</organism>
<feature type="non-terminal residue" evidence="1">
    <location>
        <position position="1"/>
    </location>
</feature>
<reference evidence="1 2" key="1">
    <citation type="journal article" date="2018" name="Front. Plant Sci.">
        <title>Red Clover (Trifolium pratense) and Zigzag Clover (T. medium) - A Picture of Genomic Similarities and Differences.</title>
        <authorList>
            <person name="Dluhosova J."/>
            <person name="Istvanek J."/>
            <person name="Nedelnik J."/>
            <person name="Repkova J."/>
        </authorList>
    </citation>
    <scope>NUCLEOTIDE SEQUENCE [LARGE SCALE GENOMIC DNA]</scope>
    <source>
        <strain evidence="2">cv. 10/8</strain>
        <tissue evidence="1">Leaf</tissue>
    </source>
</reference>
<keyword evidence="2" id="KW-1185">Reference proteome</keyword>
<accession>A0A392RLN7</accession>
<comment type="caution">
    <text evidence="1">The sequence shown here is derived from an EMBL/GenBank/DDBJ whole genome shotgun (WGS) entry which is preliminary data.</text>
</comment>
<proteinExistence type="predicted"/>
<dbReference type="AlphaFoldDB" id="A0A392RLN7"/>
<evidence type="ECO:0000313" key="1">
    <source>
        <dbReference type="EMBL" id="MCI36994.1"/>
    </source>
</evidence>
<protein>
    <submittedName>
        <fullName evidence="1">Nuclear pore membrane glycoprotein 210-like</fullName>
    </submittedName>
</protein>
<sequence>VLSFKVAESLHGEKYGTASEDSQVGGYFDENDIGFINVLYGRY</sequence>
<dbReference type="Proteomes" id="UP000265520">
    <property type="component" value="Unassembled WGS sequence"/>
</dbReference>
<evidence type="ECO:0000313" key="2">
    <source>
        <dbReference type="Proteomes" id="UP000265520"/>
    </source>
</evidence>
<dbReference type="EMBL" id="LXQA010239591">
    <property type="protein sequence ID" value="MCI36994.1"/>
    <property type="molecule type" value="Genomic_DNA"/>
</dbReference>